<feature type="non-terminal residue" evidence="3">
    <location>
        <position position="1"/>
    </location>
</feature>
<name>A0ABN9RCC7_9DINO</name>
<feature type="compositionally biased region" description="Basic residues" evidence="1">
    <location>
        <begin position="13"/>
        <end position="25"/>
    </location>
</feature>
<evidence type="ECO:0000313" key="3">
    <source>
        <dbReference type="EMBL" id="CAK0816235.1"/>
    </source>
</evidence>
<evidence type="ECO:0000313" key="4">
    <source>
        <dbReference type="Proteomes" id="UP001189429"/>
    </source>
</evidence>
<dbReference type="PROSITE" id="PS00139">
    <property type="entry name" value="THIOL_PROTEASE_CYS"/>
    <property type="match status" value="1"/>
</dbReference>
<organism evidence="3 4">
    <name type="scientific">Prorocentrum cordatum</name>
    <dbReference type="NCBI Taxonomy" id="2364126"/>
    <lineage>
        <taxon>Eukaryota</taxon>
        <taxon>Sar</taxon>
        <taxon>Alveolata</taxon>
        <taxon>Dinophyceae</taxon>
        <taxon>Prorocentrales</taxon>
        <taxon>Prorocentraceae</taxon>
        <taxon>Prorocentrum</taxon>
    </lineage>
</organism>
<feature type="compositionally biased region" description="Pro residues" evidence="1">
    <location>
        <begin position="111"/>
        <end position="122"/>
    </location>
</feature>
<gene>
    <name evidence="3" type="ORF">PCOR1329_LOCUS19265</name>
</gene>
<dbReference type="InterPro" id="IPR001300">
    <property type="entry name" value="Peptidase_C2_calpain_cat"/>
</dbReference>
<accession>A0ABN9RCC7</accession>
<dbReference type="EMBL" id="CAUYUJ010006136">
    <property type="protein sequence ID" value="CAK0816235.1"/>
    <property type="molecule type" value="Genomic_DNA"/>
</dbReference>
<feature type="domain" description="Calpain catalytic" evidence="2">
    <location>
        <begin position="237"/>
        <end position="308"/>
    </location>
</feature>
<evidence type="ECO:0000256" key="1">
    <source>
        <dbReference type="SAM" id="MobiDB-lite"/>
    </source>
</evidence>
<comment type="caution">
    <text evidence="3">The sequence shown here is derived from an EMBL/GenBank/DDBJ whole genome shotgun (WGS) entry which is preliminary data.</text>
</comment>
<keyword evidence="4" id="KW-1185">Reference proteome</keyword>
<dbReference type="InterPro" id="IPR000169">
    <property type="entry name" value="Pept_cys_AS"/>
</dbReference>
<proteinExistence type="predicted"/>
<reference evidence="3" key="1">
    <citation type="submission" date="2023-10" db="EMBL/GenBank/DDBJ databases">
        <authorList>
            <person name="Chen Y."/>
            <person name="Shah S."/>
            <person name="Dougan E. K."/>
            <person name="Thang M."/>
            <person name="Chan C."/>
        </authorList>
    </citation>
    <scope>NUCLEOTIDE SEQUENCE [LARGE SCALE GENOMIC DNA]</scope>
</reference>
<feature type="region of interest" description="Disordered" evidence="1">
    <location>
        <begin position="102"/>
        <end position="162"/>
    </location>
</feature>
<protein>
    <recommendedName>
        <fullName evidence="2">Calpain catalytic domain-containing protein</fullName>
    </recommendedName>
</protein>
<sequence length="319" mass="35111">TPTSLCSSPPLRSHPRAAPHSAKRAPAREPRPPTTRFCSQRRPPEVWNPSPGPVVCPGPFLDGPEAPQGPPEAENSRKPHVVIFYLFIYGLQREEVCQEGDPARRAFSRAPPWPWRRPPPQAPRGSSSQGTRRPEGASPRLTGRHAAAPEASPAQPGLKLQLPRLPPEPVWVNMGWDGPVPTVNLSALSDFAAREASLWRRPPRATSRRLVSGPQDCSARIKRFDVLGSQDMQHGPDPMFEAGKHSIASRHDNCGCSKFNHWATFEEVAHRHGTPFMVFGPQHVQYHDIGQGQLGTCYFLAAVASIAYTLTHRLSTTCS</sequence>
<feature type="region of interest" description="Disordered" evidence="1">
    <location>
        <begin position="1"/>
        <end position="75"/>
    </location>
</feature>
<dbReference type="Proteomes" id="UP001189429">
    <property type="component" value="Unassembled WGS sequence"/>
</dbReference>
<dbReference type="Pfam" id="PF00648">
    <property type="entry name" value="Peptidase_C2"/>
    <property type="match status" value="1"/>
</dbReference>
<evidence type="ECO:0000259" key="2">
    <source>
        <dbReference type="Pfam" id="PF00648"/>
    </source>
</evidence>